<dbReference type="InterPro" id="IPR050807">
    <property type="entry name" value="TransReg_Diox_bact_type"/>
</dbReference>
<dbReference type="PROSITE" id="PS50943">
    <property type="entry name" value="HTH_CROC1"/>
    <property type="match status" value="1"/>
</dbReference>
<dbReference type="GO" id="GO:0003700">
    <property type="term" value="F:DNA-binding transcription factor activity"/>
    <property type="evidence" value="ECO:0007669"/>
    <property type="project" value="TreeGrafter"/>
</dbReference>
<dbReference type="AlphaFoldDB" id="A0A176YXC8"/>
<dbReference type="CDD" id="cd00093">
    <property type="entry name" value="HTH_XRE"/>
    <property type="match status" value="1"/>
</dbReference>
<dbReference type="PANTHER" id="PTHR46797:SF20">
    <property type="entry name" value="BLR4304 PROTEIN"/>
    <property type="match status" value="1"/>
</dbReference>
<sequence length="143" mass="15614">MNRNKYPPIGITVQNLRKQFGLTLNDLAQQSGLSVSALSKIENSQVSPTYDTILGLATGLDVDVTELFGNTPNKVDAAGRLVVTREAKGILQKTPHYEYEMLAGELSAKQFTPLLTRVHAHSIKEFSKIEGAYVGRILLCLVG</sequence>
<dbReference type="InterPro" id="IPR001387">
    <property type="entry name" value="Cro/C1-type_HTH"/>
</dbReference>
<dbReference type="Gene3D" id="1.10.260.40">
    <property type="entry name" value="lambda repressor-like DNA-binding domains"/>
    <property type="match status" value="1"/>
</dbReference>
<evidence type="ECO:0000313" key="3">
    <source>
        <dbReference type="EMBL" id="OAF12352.1"/>
    </source>
</evidence>
<dbReference type="SMART" id="SM00530">
    <property type="entry name" value="HTH_XRE"/>
    <property type="match status" value="1"/>
</dbReference>
<name>A0A176YXC8_9BRAD</name>
<evidence type="ECO:0000313" key="4">
    <source>
        <dbReference type="Proteomes" id="UP000077173"/>
    </source>
</evidence>
<dbReference type="InterPro" id="IPR010982">
    <property type="entry name" value="Lambda_DNA-bd_dom_sf"/>
</dbReference>
<dbReference type="EMBL" id="LSEF01000083">
    <property type="protein sequence ID" value="OAF12352.1"/>
    <property type="molecule type" value="Genomic_DNA"/>
</dbReference>
<dbReference type="GO" id="GO:0005829">
    <property type="term" value="C:cytosol"/>
    <property type="evidence" value="ECO:0007669"/>
    <property type="project" value="TreeGrafter"/>
</dbReference>
<protein>
    <recommendedName>
        <fullName evidence="2">HTH cro/C1-type domain-containing protein</fullName>
    </recommendedName>
</protein>
<keyword evidence="4" id="KW-1185">Reference proteome</keyword>
<comment type="caution">
    <text evidence="3">The sequence shown here is derived from an EMBL/GenBank/DDBJ whole genome shotgun (WGS) entry which is preliminary data.</text>
</comment>
<organism evidence="3 4">
    <name type="scientific">Bradyrhizobium neotropicale</name>
    <dbReference type="NCBI Taxonomy" id="1497615"/>
    <lineage>
        <taxon>Bacteria</taxon>
        <taxon>Pseudomonadati</taxon>
        <taxon>Pseudomonadota</taxon>
        <taxon>Alphaproteobacteria</taxon>
        <taxon>Hyphomicrobiales</taxon>
        <taxon>Nitrobacteraceae</taxon>
        <taxon>Bradyrhizobium</taxon>
    </lineage>
</organism>
<evidence type="ECO:0000256" key="1">
    <source>
        <dbReference type="ARBA" id="ARBA00023125"/>
    </source>
</evidence>
<evidence type="ECO:0000259" key="2">
    <source>
        <dbReference type="PROSITE" id="PS50943"/>
    </source>
</evidence>
<dbReference type="RefSeq" id="WP_063680279.1">
    <property type="nucleotide sequence ID" value="NZ_LSEF01000083.1"/>
</dbReference>
<dbReference type="Pfam" id="PF01381">
    <property type="entry name" value="HTH_3"/>
    <property type="match status" value="1"/>
</dbReference>
<dbReference type="GO" id="GO:0003677">
    <property type="term" value="F:DNA binding"/>
    <property type="evidence" value="ECO:0007669"/>
    <property type="project" value="UniProtKB-KW"/>
</dbReference>
<feature type="domain" description="HTH cro/C1-type" evidence="2">
    <location>
        <begin position="13"/>
        <end position="67"/>
    </location>
</feature>
<reference evidence="3 4" key="1">
    <citation type="submission" date="2016-02" db="EMBL/GenBank/DDBJ databases">
        <title>Draft genome sequence of the strain BR 10247T Bradyrhizobium neotropicale isolated from nodules of Centrolobium paraense.</title>
        <authorList>
            <person name="Simoes-Araujo J.L."/>
            <person name="Barauna A.C."/>
            <person name="Silva K."/>
            <person name="Zilli J.E."/>
        </authorList>
    </citation>
    <scope>NUCLEOTIDE SEQUENCE [LARGE SCALE GENOMIC DNA]</scope>
    <source>
        <strain evidence="3 4">BR 10247</strain>
    </source>
</reference>
<gene>
    <name evidence="3" type="ORF">AXW67_20245</name>
</gene>
<dbReference type="SUPFAM" id="SSF47413">
    <property type="entry name" value="lambda repressor-like DNA-binding domains"/>
    <property type="match status" value="1"/>
</dbReference>
<dbReference type="Proteomes" id="UP000077173">
    <property type="component" value="Unassembled WGS sequence"/>
</dbReference>
<dbReference type="PANTHER" id="PTHR46797">
    <property type="entry name" value="HTH-TYPE TRANSCRIPTIONAL REGULATOR"/>
    <property type="match status" value="1"/>
</dbReference>
<accession>A0A176YXC8</accession>
<proteinExistence type="predicted"/>
<keyword evidence="1" id="KW-0238">DNA-binding</keyword>